<evidence type="ECO:0000313" key="2">
    <source>
        <dbReference type="EMBL" id="MBJ3763659.1"/>
    </source>
</evidence>
<dbReference type="Proteomes" id="UP000642488">
    <property type="component" value="Unassembled WGS sequence"/>
</dbReference>
<keyword evidence="1" id="KW-1133">Transmembrane helix</keyword>
<name>A0A934IAT1_9RHOB</name>
<proteinExistence type="predicted"/>
<dbReference type="AlphaFoldDB" id="A0A934IAT1"/>
<dbReference type="RefSeq" id="WP_198916834.1">
    <property type="nucleotide sequence ID" value="NZ_JAEKPD010000013.1"/>
</dbReference>
<evidence type="ECO:0000313" key="3">
    <source>
        <dbReference type="Proteomes" id="UP000642488"/>
    </source>
</evidence>
<comment type="caution">
    <text evidence="2">The sequence shown here is derived from an EMBL/GenBank/DDBJ whole genome shotgun (WGS) entry which is preliminary data.</text>
</comment>
<feature type="transmembrane region" description="Helical" evidence="1">
    <location>
        <begin position="20"/>
        <end position="39"/>
    </location>
</feature>
<keyword evidence="1" id="KW-0812">Transmembrane</keyword>
<protein>
    <recommendedName>
        <fullName evidence="4">Flp family type IVb pilin</fullName>
    </recommendedName>
</protein>
<sequence length="62" mass="6757">MTDLVRRYYSEDEGLALSEYLVVLGLLIGGVIGTVLIFGQQLSLAWQNWGLWIASALGSTPT</sequence>
<keyword evidence="1" id="KW-0472">Membrane</keyword>
<organism evidence="2 3">
    <name type="scientific">Palleronia pontilimi</name>
    <dbReference type="NCBI Taxonomy" id="1964209"/>
    <lineage>
        <taxon>Bacteria</taxon>
        <taxon>Pseudomonadati</taxon>
        <taxon>Pseudomonadota</taxon>
        <taxon>Alphaproteobacteria</taxon>
        <taxon>Rhodobacterales</taxon>
        <taxon>Roseobacteraceae</taxon>
        <taxon>Palleronia</taxon>
    </lineage>
</organism>
<gene>
    <name evidence="2" type="ORF">ILP92_12955</name>
</gene>
<keyword evidence="3" id="KW-1185">Reference proteome</keyword>
<accession>A0A934IAT1</accession>
<evidence type="ECO:0008006" key="4">
    <source>
        <dbReference type="Google" id="ProtNLM"/>
    </source>
</evidence>
<dbReference type="EMBL" id="JAEKPD010000013">
    <property type="protein sequence ID" value="MBJ3763659.1"/>
    <property type="molecule type" value="Genomic_DNA"/>
</dbReference>
<evidence type="ECO:0000256" key="1">
    <source>
        <dbReference type="SAM" id="Phobius"/>
    </source>
</evidence>
<reference evidence="2" key="1">
    <citation type="submission" date="2020-12" db="EMBL/GenBank/DDBJ databases">
        <title>Bacterial taxonomy.</title>
        <authorList>
            <person name="Pan X."/>
        </authorList>
    </citation>
    <scope>NUCLEOTIDE SEQUENCE</scope>
    <source>
        <strain evidence="2">KCTC 52957</strain>
    </source>
</reference>